<dbReference type="Gene3D" id="2.60.40.10">
    <property type="entry name" value="Immunoglobulins"/>
    <property type="match status" value="1"/>
</dbReference>
<proteinExistence type="predicted"/>
<dbReference type="EMBL" id="BFAA01022386">
    <property type="protein sequence ID" value="GCB80810.1"/>
    <property type="molecule type" value="Genomic_DNA"/>
</dbReference>
<feature type="transmembrane region" description="Helical" evidence="1">
    <location>
        <begin position="170"/>
        <end position="190"/>
    </location>
</feature>
<sequence>NIYPNHPTPPVDTDNPDKLNFSRVQPGGALVSPETPAVDFPPCKITDLQAIIVQDKVELEWTAPGEDCDEGAASRYEMRMSASLRQLRDSFSNAALVNLTNMRPQPFGSREAVSIILQDTGLQNRTNIYFAVRAYDKINQSSKISNIAKVSINVKLIVNPGGYRISKKTWIMIVVPTVMCLTAGIMFFTLCKRRRKRISVDA</sequence>
<evidence type="ECO:0000256" key="1">
    <source>
        <dbReference type="SAM" id="Phobius"/>
    </source>
</evidence>
<dbReference type="InterPro" id="IPR013783">
    <property type="entry name" value="Ig-like_fold"/>
</dbReference>
<keyword evidence="1" id="KW-1133">Transmembrane helix</keyword>
<evidence type="ECO:0000313" key="3">
    <source>
        <dbReference type="Proteomes" id="UP000288216"/>
    </source>
</evidence>
<comment type="caution">
    <text evidence="2">The sequence shown here is derived from an EMBL/GenBank/DDBJ whole genome shotgun (WGS) entry which is preliminary data.</text>
</comment>
<evidence type="ECO:0008006" key="4">
    <source>
        <dbReference type="Google" id="ProtNLM"/>
    </source>
</evidence>
<reference evidence="2 3" key="1">
    <citation type="journal article" date="2018" name="Nat. Ecol. Evol.">
        <title>Shark genomes provide insights into elasmobranch evolution and the origin of vertebrates.</title>
        <authorList>
            <person name="Hara Y"/>
            <person name="Yamaguchi K"/>
            <person name="Onimaru K"/>
            <person name="Kadota M"/>
            <person name="Koyanagi M"/>
            <person name="Keeley SD"/>
            <person name="Tatsumi K"/>
            <person name="Tanaka K"/>
            <person name="Motone F"/>
            <person name="Kageyama Y"/>
            <person name="Nozu R"/>
            <person name="Adachi N"/>
            <person name="Nishimura O"/>
            <person name="Nakagawa R"/>
            <person name="Tanegashima C"/>
            <person name="Kiyatake I"/>
            <person name="Matsumoto R"/>
            <person name="Murakumo K"/>
            <person name="Nishida K"/>
            <person name="Terakita A"/>
            <person name="Kuratani S"/>
            <person name="Sato K"/>
            <person name="Hyodo S Kuraku.S."/>
        </authorList>
    </citation>
    <scope>NUCLEOTIDE SEQUENCE [LARGE SCALE GENOMIC DNA]</scope>
</reference>
<accession>A0A401Q600</accession>
<organism evidence="2 3">
    <name type="scientific">Scyliorhinus torazame</name>
    <name type="common">Cloudy catshark</name>
    <name type="synonym">Catulus torazame</name>
    <dbReference type="NCBI Taxonomy" id="75743"/>
    <lineage>
        <taxon>Eukaryota</taxon>
        <taxon>Metazoa</taxon>
        <taxon>Chordata</taxon>
        <taxon>Craniata</taxon>
        <taxon>Vertebrata</taxon>
        <taxon>Chondrichthyes</taxon>
        <taxon>Elasmobranchii</taxon>
        <taxon>Galeomorphii</taxon>
        <taxon>Galeoidea</taxon>
        <taxon>Carcharhiniformes</taxon>
        <taxon>Scyliorhinidae</taxon>
        <taxon>Scyliorhinus</taxon>
    </lineage>
</organism>
<gene>
    <name evidence="2" type="ORF">scyTo_0022407</name>
</gene>
<keyword evidence="1" id="KW-0472">Membrane</keyword>
<dbReference type="OMA" id="MCDEANN"/>
<protein>
    <recommendedName>
        <fullName evidence="4">Fibronectin type-III domain-containing protein</fullName>
    </recommendedName>
</protein>
<evidence type="ECO:0000313" key="2">
    <source>
        <dbReference type="EMBL" id="GCB80810.1"/>
    </source>
</evidence>
<dbReference type="OrthoDB" id="10069005at2759"/>
<dbReference type="Proteomes" id="UP000288216">
    <property type="component" value="Unassembled WGS sequence"/>
</dbReference>
<keyword evidence="1" id="KW-0812">Transmembrane</keyword>
<feature type="non-terminal residue" evidence="2">
    <location>
        <position position="1"/>
    </location>
</feature>
<dbReference type="STRING" id="75743.A0A401Q600"/>
<dbReference type="AlphaFoldDB" id="A0A401Q600"/>
<keyword evidence="3" id="KW-1185">Reference proteome</keyword>
<name>A0A401Q600_SCYTO</name>